<dbReference type="Pfam" id="PF05036">
    <property type="entry name" value="SPOR"/>
    <property type="match status" value="1"/>
</dbReference>
<sequence>MPREAKNRERKEQKEPKRFSFSLSSAGMVSLTVVSAAALAWVFILGVLVGRGYKPEQAVPQLADIMPRVEQQTQEPEAVLKAEELDFFETLKKKPGATTKAPPASKPRPKVATAEQTAQAKEPTTKPEPQEQSTGQQFRYVYQVGSLKNPDMATAFVAKLNKAGLKTSIEQAQAAGAIWHRVLVHYTGTPESTEALKATLSTMGVVKPIMKSKLPL</sequence>
<protein>
    <submittedName>
        <fullName evidence="4">Putative Sporulation domain-containing protein</fullName>
    </submittedName>
</protein>
<accession>A0A2Z6AVQ6</accession>
<dbReference type="SUPFAM" id="SSF110997">
    <property type="entry name" value="Sporulation related repeat"/>
    <property type="match status" value="1"/>
</dbReference>
<keyword evidence="5" id="KW-1185">Reference proteome</keyword>
<dbReference type="AlphaFoldDB" id="A0A2Z6AVQ6"/>
<name>A0A2Z6AVQ6_9BACT</name>
<evidence type="ECO:0000313" key="5">
    <source>
        <dbReference type="Proteomes" id="UP000269883"/>
    </source>
</evidence>
<evidence type="ECO:0000256" key="1">
    <source>
        <dbReference type="SAM" id="MobiDB-lite"/>
    </source>
</evidence>
<dbReference type="GO" id="GO:0042834">
    <property type="term" value="F:peptidoglycan binding"/>
    <property type="evidence" value="ECO:0007669"/>
    <property type="project" value="InterPro"/>
</dbReference>
<dbReference type="RefSeq" id="WP_126376438.1">
    <property type="nucleotide sequence ID" value="NZ_AP017378.1"/>
</dbReference>
<dbReference type="EMBL" id="AP017378">
    <property type="protein sequence ID" value="BBD07298.1"/>
    <property type="molecule type" value="Genomic_DNA"/>
</dbReference>
<feature type="transmembrane region" description="Helical" evidence="2">
    <location>
        <begin position="21"/>
        <end position="49"/>
    </location>
</feature>
<dbReference type="InterPro" id="IPR036680">
    <property type="entry name" value="SPOR-like_sf"/>
</dbReference>
<dbReference type="InterPro" id="IPR007730">
    <property type="entry name" value="SPOR-like_dom"/>
</dbReference>
<organism evidence="4 5">
    <name type="scientific">Desulfovibrio ferrophilus</name>
    <dbReference type="NCBI Taxonomy" id="241368"/>
    <lineage>
        <taxon>Bacteria</taxon>
        <taxon>Pseudomonadati</taxon>
        <taxon>Thermodesulfobacteriota</taxon>
        <taxon>Desulfovibrionia</taxon>
        <taxon>Desulfovibrionales</taxon>
        <taxon>Desulfovibrionaceae</taxon>
        <taxon>Desulfovibrio</taxon>
    </lineage>
</organism>
<feature type="region of interest" description="Disordered" evidence="1">
    <location>
        <begin position="92"/>
        <end position="135"/>
    </location>
</feature>
<dbReference type="PROSITE" id="PS51724">
    <property type="entry name" value="SPOR"/>
    <property type="match status" value="1"/>
</dbReference>
<keyword evidence="2" id="KW-0812">Transmembrane</keyword>
<evidence type="ECO:0000313" key="4">
    <source>
        <dbReference type="EMBL" id="BBD07298.1"/>
    </source>
</evidence>
<proteinExistence type="predicted"/>
<dbReference type="Proteomes" id="UP000269883">
    <property type="component" value="Chromosome"/>
</dbReference>
<reference evidence="4 5" key="1">
    <citation type="journal article" date="2018" name="Sci. Adv.">
        <title>Multi-heme cytochromes provide a pathway for survival in energy-limited environments.</title>
        <authorList>
            <person name="Deng X."/>
            <person name="Dohmae N."/>
            <person name="Nealson K.H."/>
            <person name="Hashimoto K."/>
            <person name="Okamoto A."/>
        </authorList>
    </citation>
    <scope>NUCLEOTIDE SEQUENCE [LARGE SCALE GENOMIC DNA]</scope>
    <source>
        <strain evidence="4 5">IS5</strain>
    </source>
</reference>
<gene>
    <name evidence="4" type="ORF">DFE_0572</name>
</gene>
<dbReference type="KEGG" id="dfl:DFE_0572"/>
<keyword evidence="2" id="KW-1133">Transmembrane helix</keyword>
<keyword evidence="2" id="KW-0472">Membrane</keyword>
<evidence type="ECO:0000259" key="3">
    <source>
        <dbReference type="PROSITE" id="PS51724"/>
    </source>
</evidence>
<evidence type="ECO:0000256" key="2">
    <source>
        <dbReference type="SAM" id="Phobius"/>
    </source>
</evidence>
<feature type="domain" description="SPOR" evidence="3">
    <location>
        <begin position="134"/>
        <end position="213"/>
    </location>
</feature>
<dbReference type="Gene3D" id="3.30.70.1070">
    <property type="entry name" value="Sporulation related repeat"/>
    <property type="match status" value="1"/>
</dbReference>
<dbReference type="OrthoDB" id="5453354at2"/>